<dbReference type="PANTHER" id="PTHR30204">
    <property type="entry name" value="REDOX-CYCLING DRUG-SENSING TRANSCRIPTIONAL ACTIVATOR SOXR"/>
    <property type="match status" value="1"/>
</dbReference>
<comment type="caution">
    <text evidence="7">The sequence shown here is derived from an EMBL/GenBank/DDBJ whole genome shotgun (WGS) entry which is preliminary data.</text>
</comment>
<gene>
    <name evidence="7" type="primary">cueR</name>
    <name evidence="7" type="ORF">H8K55_03140</name>
</gene>
<dbReference type="EMBL" id="JACOGA010000002">
    <property type="protein sequence ID" value="MBC3872571.1"/>
    <property type="molecule type" value="Genomic_DNA"/>
</dbReference>
<sequence length="132" mass="14878">MNIGQLAQASGVSAKMVRYYESRGLIDMAGRNAAGYRQYSEKDVHSLRFIRRARDLGFSLARIQTLLGLWQDQTRQSAEVKQLAQQYIDELDAQMDQLQLIRQQLQTLAHACHGDARPDCPILQELADTSAA</sequence>
<comment type="subcellular location">
    <subcellularLocation>
        <location evidence="1">Cytoplasm</location>
    </subcellularLocation>
</comment>
<dbReference type="Pfam" id="PF00376">
    <property type="entry name" value="MerR"/>
    <property type="match status" value="1"/>
</dbReference>
<keyword evidence="5" id="KW-0804">Transcription</keyword>
<dbReference type="SUPFAM" id="SSF46955">
    <property type="entry name" value="Putative DNA-binding domain"/>
    <property type="match status" value="1"/>
</dbReference>
<dbReference type="Gene3D" id="1.10.1660.10">
    <property type="match status" value="1"/>
</dbReference>
<dbReference type="InterPro" id="IPR011789">
    <property type="entry name" value="CueR"/>
</dbReference>
<dbReference type="PANTHER" id="PTHR30204:SF94">
    <property type="entry name" value="HEAVY METAL-DEPENDENT TRANSCRIPTIONAL REGULATOR HI_0293-RELATED"/>
    <property type="match status" value="1"/>
</dbReference>
<dbReference type="Proteomes" id="UP000624279">
    <property type="component" value="Unassembled WGS sequence"/>
</dbReference>
<dbReference type="RefSeq" id="WP_186940562.1">
    <property type="nucleotide sequence ID" value="NZ_JACOGA010000002.1"/>
</dbReference>
<evidence type="ECO:0000313" key="7">
    <source>
        <dbReference type="EMBL" id="MBC3872571.1"/>
    </source>
</evidence>
<keyword evidence="2" id="KW-0963">Cytoplasm</keyword>
<dbReference type="InterPro" id="IPR015358">
    <property type="entry name" value="Tscrpt_reg_MerR_DNA-bd"/>
</dbReference>
<protein>
    <submittedName>
        <fullName evidence="7">Cu(I)-responsive transcriptional regulator</fullName>
    </submittedName>
</protein>
<dbReference type="InterPro" id="IPR047057">
    <property type="entry name" value="MerR_fam"/>
</dbReference>
<dbReference type="PRINTS" id="PR00040">
    <property type="entry name" value="HTHMERR"/>
</dbReference>
<dbReference type="InterPro" id="IPR009061">
    <property type="entry name" value="DNA-bd_dom_put_sf"/>
</dbReference>
<dbReference type="PROSITE" id="PS50937">
    <property type="entry name" value="HTH_MERR_2"/>
    <property type="match status" value="1"/>
</dbReference>
<dbReference type="InterPro" id="IPR000551">
    <property type="entry name" value="MerR-type_HTH_dom"/>
</dbReference>
<keyword evidence="3" id="KW-0805">Transcription regulation</keyword>
<keyword evidence="4" id="KW-0238">DNA-binding</keyword>
<evidence type="ECO:0000256" key="3">
    <source>
        <dbReference type="ARBA" id="ARBA00023015"/>
    </source>
</evidence>
<evidence type="ECO:0000256" key="4">
    <source>
        <dbReference type="ARBA" id="ARBA00023125"/>
    </source>
</evidence>
<dbReference type="SMART" id="SM00422">
    <property type="entry name" value="HTH_MERR"/>
    <property type="match status" value="1"/>
</dbReference>
<dbReference type="Pfam" id="PF09278">
    <property type="entry name" value="MerR-DNA-bind"/>
    <property type="match status" value="1"/>
</dbReference>
<evidence type="ECO:0000259" key="6">
    <source>
        <dbReference type="PROSITE" id="PS50937"/>
    </source>
</evidence>
<organism evidence="7 8">
    <name type="scientific">Undibacterium flavidum</name>
    <dbReference type="NCBI Taxonomy" id="2762297"/>
    <lineage>
        <taxon>Bacteria</taxon>
        <taxon>Pseudomonadati</taxon>
        <taxon>Pseudomonadota</taxon>
        <taxon>Betaproteobacteria</taxon>
        <taxon>Burkholderiales</taxon>
        <taxon>Oxalobacteraceae</taxon>
        <taxon>Undibacterium</taxon>
    </lineage>
</organism>
<proteinExistence type="predicted"/>
<name>A0ABR6Y7I6_9BURK</name>
<reference evidence="7 8" key="1">
    <citation type="submission" date="2020-08" db="EMBL/GenBank/DDBJ databases">
        <title>Novel species isolated from subtropical streams in China.</title>
        <authorList>
            <person name="Lu H."/>
        </authorList>
    </citation>
    <scope>NUCLEOTIDE SEQUENCE [LARGE SCALE GENOMIC DNA]</scope>
    <source>
        <strain evidence="7 8">LX15W</strain>
    </source>
</reference>
<dbReference type="PROSITE" id="PS00552">
    <property type="entry name" value="HTH_MERR_1"/>
    <property type="match status" value="1"/>
</dbReference>
<dbReference type="NCBIfam" id="TIGR02044">
    <property type="entry name" value="CueR"/>
    <property type="match status" value="1"/>
</dbReference>
<evidence type="ECO:0000256" key="2">
    <source>
        <dbReference type="ARBA" id="ARBA00022490"/>
    </source>
</evidence>
<keyword evidence="8" id="KW-1185">Reference proteome</keyword>
<accession>A0ABR6Y7I6</accession>
<evidence type="ECO:0000313" key="8">
    <source>
        <dbReference type="Proteomes" id="UP000624279"/>
    </source>
</evidence>
<evidence type="ECO:0000256" key="1">
    <source>
        <dbReference type="ARBA" id="ARBA00004496"/>
    </source>
</evidence>
<evidence type="ECO:0000256" key="5">
    <source>
        <dbReference type="ARBA" id="ARBA00023163"/>
    </source>
</evidence>
<feature type="domain" description="HTH merR-type" evidence="6">
    <location>
        <begin position="1"/>
        <end position="69"/>
    </location>
</feature>